<dbReference type="Pfam" id="PF09831">
    <property type="entry name" value="DUF2058"/>
    <property type="match status" value="1"/>
</dbReference>
<organism evidence="3 4">
    <name type="scientific">Xanthomonas populi</name>
    <dbReference type="NCBI Taxonomy" id="53414"/>
    <lineage>
        <taxon>Bacteria</taxon>
        <taxon>Pseudomonadati</taxon>
        <taxon>Pseudomonadota</taxon>
        <taxon>Gammaproteobacteria</taxon>
        <taxon>Lysobacterales</taxon>
        <taxon>Lysobacteraceae</taxon>
        <taxon>Xanthomonas</taxon>
    </lineage>
</organism>
<feature type="coiled-coil region" evidence="1">
    <location>
        <begin position="126"/>
        <end position="157"/>
    </location>
</feature>
<feature type="compositionally biased region" description="Gly residues" evidence="2">
    <location>
        <begin position="40"/>
        <end position="57"/>
    </location>
</feature>
<dbReference type="Proteomes" id="UP000239939">
    <property type="component" value="Unassembled WGS sequence"/>
</dbReference>
<feature type="region of interest" description="Disordered" evidence="2">
    <location>
        <begin position="1"/>
        <end position="113"/>
    </location>
</feature>
<dbReference type="OrthoDB" id="5294470at2"/>
<feature type="compositionally biased region" description="Basic and acidic residues" evidence="2">
    <location>
        <begin position="24"/>
        <end position="34"/>
    </location>
</feature>
<protein>
    <submittedName>
        <fullName evidence="3">Nucleoprotein/polynucleotide-associated enzyme</fullName>
    </submittedName>
</protein>
<keyword evidence="1" id="KW-0175">Coiled coil</keyword>
<evidence type="ECO:0000256" key="1">
    <source>
        <dbReference type="SAM" id="Coils"/>
    </source>
</evidence>
<proteinExistence type="predicted"/>
<dbReference type="InterPro" id="IPR018636">
    <property type="entry name" value="DUF2058"/>
</dbReference>
<keyword evidence="4" id="KW-1185">Reference proteome</keyword>
<sequence>MQIATAMSDTLRDQLLGLGFKSAPKPERKPDARPAARPHGNGGRPAPGGNKPGGQGRGPQRPHAAAATDGKNARTSDGVPDRTSDRKPAPSPRPQHSNADRRGPKPARTCEDIDLAKAYAIRAQREKDERIEAERLKQEEARLRRQAKAKLEELLKDKGLNHADADIARHFPYGGKIKRIYVTADQLKALNAGELGVLQLNGRYLLVTAELLAEVEAVFAASVALKVDPNAPANEDPYADPQYQVPDGLVW</sequence>
<name>A0A2S7F0Y3_9XANT</name>
<evidence type="ECO:0000256" key="2">
    <source>
        <dbReference type="SAM" id="MobiDB-lite"/>
    </source>
</evidence>
<accession>A0A2S7F0Y3</accession>
<comment type="caution">
    <text evidence="3">The sequence shown here is derived from an EMBL/GenBank/DDBJ whole genome shotgun (WGS) entry which is preliminary data.</text>
</comment>
<feature type="compositionally biased region" description="Basic and acidic residues" evidence="2">
    <location>
        <begin position="71"/>
        <end position="88"/>
    </location>
</feature>
<evidence type="ECO:0000313" key="4">
    <source>
        <dbReference type="Proteomes" id="UP000239939"/>
    </source>
</evidence>
<dbReference type="EMBL" id="MDEJ01000011">
    <property type="protein sequence ID" value="PPU99089.1"/>
    <property type="molecule type" value="Genomic_DNA"/>
</dbReference>
<gene>
    <name evidence="3" type="ORF">XpopCFBP1817_03215</name>
</gene>
<dbReference type="AlphaFoldDB" id="A0A2S7F0Y3"/>
<feature type="compositionally biased region" description="Basic and acidic residues" evidence="2">
    <location>
        <begin position="98"/>
        <end position="113"/>
    </location>
</feature>
<evidence type="ECO:0000313" key="3">
    <source>
        <dbReference type="EMBL" id="PPU99089.1"/>
    </source>
</evidence>
<reference evidence="4" key="1">
    <citation type="submission" date="2016-08" db="EMBL/GenBank/DDBJ databases">
        <authorList>
            <person name="Merda D."/>
            <person name="Briand M."/>
            <person name="Taghouti G."/>
            <person name="Carrere S."/>
            <person name="Gouzy J."/>
            <person name="Portier P."/>
            <person name="Jacques M.-A."/>
            <person name="Fischer-Le Saux M."/>
        </authorList>
    </citation>
    <scope>NUCLEOTIDE SEQUENCE [LARGE SCALE GENOMIC DNA]</scope>
    <source>
        <strain evidence="4">CFBP1817</strain>
    </source>
</reference>